<name>A0ABP9G184_9SPHI</name>
<proteinExistence type="predicted"/>
<dbReference type="SUPFAM" id="SSF101874">
    <property type="entry name" value="YceI-like"/>
    <property type="match status" value="1"/>
</dbReference>
<sequence>MKKSIITALVLFTLTAFTLTGKTWKSDQAHSQLMFTATHMGISDVSGTFNDFKATLVAGKPDLSDATIEMTAKVASIDTRVEKRDEHLKSEDFLDEKKFPELNFKSTSIKPAGKNTFKLNGKLLLHGVTKPVALTLFYIGTIKNPMNEKLTAGYRVTGTISRKDFNIGVKFQAPLISDAIRIKADGEFQLE</sequence>
<accession>A0ABP9G184</accession>
<feature type="signal peptide" evidence="1">
    <location>
        <begin position="1"/>
        <end position="18"/>
    </location>
</feature>
<dbReference type="PANTHER" id="PTHR34406">
    <property type="entry name" value="PROTEIN YCEI"/>
    <property type="match status" value="1"/>
</dbReference>
<protein>
    <submittedName>
        <fullName evidence="3">YceI family protein</fullName>
    </submittedName>
</protein>
<dbReference type="InterPro" id="IPR007372">
    <property type="entry name" value="Lipid/polyisoprenoid-bd_YceI"/>
</dbReference>
<gene>
    <name evidence="3" type="ORF">GCM10023313_18020</name>
</gene>
<reference evidence="4" key="1">
    <citation type="journal article" date="2019" name="Int. J. Syst. Evol. Microbiol.">
        <title>The Global Catalogue of Microorganisms (GCM) 10K type strain sequencing project: providing services to taxonomists for standard genome sequencing and annotation.</title>
        <authorList>
            <consortium name="The Broad Institute Genomics Platform"/>
            <consortium name="The Broad Institute Genome Sequencing Center for Infectious Disease"/>
            <person name="Wu L."/>
            <person name="Ma J."/>
        </authorList>
    </citation>
    <scope>NUCLEOTIDE SEQUENCE [LARGE SCALE GENOMIC DNA]</scope>
    <source>
        <strain evidence="4">JCM 18283</strain>
    </source>
</reference>
<feature type="domain" description="Lipid/polyisoprenoid-binding YceI-like" evidence="2">
    <location>
        <begin position="23"/>
        <end position="189"/>
    </location>
</feature>
<evidence type="ECO:0000256" key="1">
    <source>
        <dbReference type="SAM" id="SignalP"/>
    </source>
</evidence>
<evidence type="ECO:0000313" key="4">
    <source>
        <dbReference type="Proteomes" id="UP001501436"/>
    </source>
</evidence>
<dbReference type="InterPro" id="IPR036761">
    <property type="entry name" value="TTHA0802/YceI-like_sf"/>
</dbReference>
<dbReference type="Pfam" id="PF04264">
    <property type="entry name" value="YceI"/>
    <property type="match status" value="1"/>
</dbReference>
<organism evidence="3 4">
    <name type="scientific">Mucilaginibacter defluvii</name>
    <dbReference type="NCBI Taxonomy" id="1196019"/>
    <lineage>
        <taxon>Bacteria</taxon>
        <taxon>Pseudomonadati</taxon>
        <taxon>Bacteroidota</taxon>
        <taxon>Sphingobacteriia</taxon>
        <taxon>Sphingobacteriales</taxon>
        <taxon>Sphingobacteriaceae</taxon>
        <taxon>Mucilaginibacter</taxon>
    </lineage>
</organism>
<keyword evidence="4" id="KW-1185">Reference proteome</keyword>
<dbReference type="EMBL" id="BAABJI010000002">
    <property type="protein sequence ID" value="GAA4915000.1"/>
    <property type="molecule type" value="Genomic_DNA"/>
</dbReference>
<dbReference type="Gene3D" id="2.40.128.110">
    <property type="entry name" value="Lipid/polyisoprenoid-binding, YceI-like"/>
    <property type="match status" value="1"/>
</dbReference>
<keyword evidence="1" id="KW-0732">Signal</keyword>
<feature type="chain" id="PRO_5047241901" evidence="1">
    <location>
        <begin position="19"/>
        <end position="191"/>
    </location>
</feature>
<evidence type="ECO:0000313" key="3">
    <source>
        <dbReference type="EMBL" id="GAA4915000.1"/>
    </source>
</evidence>
<dbReference type="SMART" id="SM00867">
    <property type="entry name" value="YceI"/>
    <property type="match status" value="1"/>
</dbReference>
<dbReference type="Proteomes" id="UP001501436">
    <property type="component" value="Unassembled WGS sequence"/>
</dbReference>
<dbReference type="PANTHER" id="PTHR34406:SF1">
    <property type="entry name" value="PROTEIN YCEI"/>
    <property type="match status" value="1"/>
</dbReference>
<comment type="caution">
    <text evidence="3">The sequence shown here is derived from an EMBL/GenBank/DDBJ whole genome shotgun (WGS) entry which is preliminary data.</text>
</comment>
<evidence type="ECO:0000259" key="2">
    <source>
        <dbReference type="SMART" id="SM00867"/>
    </source>
</evidence>